<evidence type="ECO:0000313" key="3">
    <source>
        <dbReference type="Proteomes" id="UP000092154"/>
    </source>
</evidence>
<sequence>MFQPPSVQQLDDTGQCSATLSWDAPEPPNVRNTAAANALAREDEDDSTWRLGRRKRARMLTTDPASHRNNPRLPSDDIHPLDEQPPFSDEQMPPPDGLPFAMQPPDDPPLPDELPPFQEQQMLPPDSSAPPDEQHPFPDGPMPLPH</sequence>
<dbReference type="Proteomes" id="UP000092154">
    <property type="component" value="Unassembled WGS sequence"/>
</dbReference>
<keyword evidence="3" id="KW-1185">Reference proteome</keyword>
<dbReference type="InParanoid" id="A0A1B7MEM3"/>
<proteinExistence type="predicted"/>
<feature type="region of interest" description="Disordered" evidence="1">
    <location>
        <begin position="1"/>
        <end position="146"/>
    </location>
</feature>
<feature type="compositionally biased region" description="Polar residues" evidence="1">
    <location>
        <begin position="1"/>
        <end position="20"/>
    </location>
</feature>
<reference evidence="2 3" key="1">
    <citation type="submission" date="2016-06" db="EMBL/GenBank/DDBJ databases">
        <title>Comparative genomics of the ectomycorrhizal sister species Rhizopogon vinicolor and Rhizopogon vesiculosus (Basidiomycota: Boletales) reveals a divergence of the mating type B locus.</title>
        <authorList>
            <consortium name="DOE Joint Genome Institute"/>
            <person name="Mujic A.B."/>
            <person name="Kuo A."/>
            <person name="Tritt A."/>
            <person name="Lipzen A."/>
            <person name="Chen C."/>
            <person name="Johnson J."/>
            <person name="Sharma A."/>
            <person name="Barry K."/>
            <person name="Grigoriev I.V."/>
            <person name="Spatafora J.W."/>
        </authorList>
    </citation>
    <scope>NUCLEOTIDE SEQUENCE [LARGE SCALE GENOMIC DNA]</scope>
    <source>
        <strain evidence="2 3">AM-OR11-026</strain>
    </source>
</reference>
<gene>
    <name evidence="2" type="ORF">K503DRAFT_806412</name>
</gene>
<name>A0A1B7MEM3_9AGAM</name>
<dbReference type="AlphaFoldDB" id="A0A1B7MEM3"/>
<feature type="non-terminal residue" evidence="2">
    <location>
        <position position="146"/>
    </location>
</feature>
<dbReference type="EMBL" id="KV449630">
    <property type="protein sequence ID" value="OAX31053.1"/>
    <property type="molecule type" value="Genomic_DNA"/>
</dbReference>
<accession>A0A1B7MEM3</accession>
<protein>
    <submittedName>
        <fullName evidence="2">Uncharacterized protein</fullName>
    </submittedName>
</protein>
<evidence type="ECO:0000256" key="1">
    <source>
        <dbReference type="SAM" id="MobiDB-lite"/>
    </source>
</evidence>
<organism evidence="2 3">
    <name type="scientific">Rhizopogon vinicolor AM-OR11-026</name>
    <dbReference type="NCBI Taxonomy" id="1314800"/>
    <lineage>
        <taxon>Eukaryota</taxon>
        <taxon>Fungi</taxon>
        <taxon>Dikarya</taxon>
        <taxon>Basidiomycota</taxon>
        <taxon>Agaricomycotina</taxon>
        <taxon>Agaricomycetes</taxon>
        <taxon>Agaricomycetidae</taxon>
        <taxon>Boletales</taxon>
        <taxon>Suillineae</taxon>
        <taxon>Rhizopogonaceae</taxon>
        <taxon>Rhizopogon</taxon>
    </lineage>
</organism>
<evidence type="ECO:0000313" key="2">
    <source>
        <dbReference type="EMBL" id="OAX31053.1"/>
    </source>
</evidence>
<feature type="compositionally biased region" description="Pro residues" evidence="1">
    <location>
        <begin position="105"/>
        <end position="114"/>
    </location>
</feature>